<dbReference type="Proteomes" id="UP000606922">
    <property type="component" value="Unassembled WGS sequence"/>
</dbReference>
<reference evidence="2" key="2">
    <citation type="submission" date="2020-09" db="EMBL/GenBank/DDBJ databases">
        <authorList>
            <person name="Sun Q."/>
            <person name="Zhou Y."/>
        </authorList>
    </citation>
    <scope>NUCLEOTIDE SEQUENCE</scope>
    <source>
        <strain evidence="2">CGMCC 1.12813</strain>
    </source>
</reference>
<name>A0A916SS24_9MICO</name>
<evidence type="ECO:0000256" key="1">
    <source>
        <dbReference type="SAM" id="MobiDB-lite"/>
    </source>
</evidence>
<reference evidence="2" key="1">
    <citation type="journal article" date="2014" name="Int. J. Syst. Evol. Microbiol.">
        <title>Complete genome sequence of Corynebacterium casei LMG S-19264T (=DSM 44701T), isolated from a smear-ripened cheese.</title>
        <authorList>
            <consortium name="US DOE Joint Genome Institute (JGI-PGF)"/>
            <person name="Walter F."/>
            <person name="Albersmeier A."/>
            <person name="Kalinowski J."/>
            <person name="Ruckert C."/>
        </authorList>
    </citation>
    <scope>NUCLEOTIDE SEQUENCE</scope>
    <source>
        <strain evidence="2">CGMCC 1.12813</strain>
    </source>
</reference>
<protein>
    <submittedName>
        <fullName evidence="2">Uncharacterized protein</fullName>
    </submittedName>
</protein>
<dbReference type="AlphaFoldDB" id="A0A916SS24"/>
<evidence type="ECO:0000313" key="3">
    <source>
        <dbReference type="Proteomes" id="UP000606922"/>
    </source>
</evidence>
<sequence length="67" mass="7544">MAIVHSADRGDGWKIERLVQHIRSLDGNTDAPAQAMAARKRRRRVETTRSESVVFSPQRCSTPIQPT</sequence>
<keyword evidence="3" id="KW-1185">Reference proteome</keyword>
<feature type="compositionally biased region" description="Polar residues" evidence="1">
    <location>
        <begin position="50"/>
        <end position="67"/>
    </location>
</feature>
<comment type="caution">
    <text evidence="2">The sequence shown here is derived from an EMBL/GenBank/DDBJ whole genome shotgun (WGS) entry which is preliminary data.</text>
</comment>
<feature type="region of interest" description="Disordered" evidence="1">
    <location>
        <begin position="40"/>
        <end position="67"/>
    </location>
</feature>
<gene>
    <name evidence="2" type="ORF">GCM10010979_29770</name>
</gene>
<proteinExistence type="predicted"/>
<dbReference type="EMBL" id="BMGB01000002">
    <property type="protein sequence ID" value="GGB13390.1"/>
    <property type="molecule type" value="Genomic_DNA"/>
</dbReference>
<organism evidence="2 3">
    <name type="scientific">Conyzicola nivalis</name>
    <dbReference type="NCBI Taxonomy" id="1477021"/>
    <lineage>
        <taxon>Bacteria</taxon>
        <taxon>Bacillati</taxon>
        <taxon>Actinomycetota</taxon>
        <taxon>Actinomycetes</taxon>
        <taxon>Micrococcales</taxon>
        <taxon>Microbacteriaceae</taxon>
        <taxon>Conyzicola</taxon>
    </lineage>
</organism>
<evidence type="ECO:0000313" key="2">
    <source>
        <dbReference type="EMBL" id="GGB13390.1"/>
    </source>
</evidence>
<accession>A0A916SS24</accession>